<dbReference type="InterPro" id="IPR026030">
    <property type="entry name" value="Pur-cyt_permease_Fcy2/21/22"/>
</dbReference>
<dbReference type="Proteomes" id="UP001592581">
    <property type="component" value="Unassembled WGS sequence"/>
</dbReference>
<feature type="transmembrane region" description="Helical" evidence="9">
    <location>
        <begin position="127"/>
        <end position="148"/>
    </location>
</feature>
<feature type="transmembrane region" description="Helical" evidence="9">
    <location>
        <begin position="225"/>
        <end position="248"/>
    </location>
</feature>
<feature type="region of interest" description="Disordered" evidence="8">
    <location>
        <begin position="442"/>
        <end position="466"/>
    </location>
</feature>
<accession>A0ABV6XFL9</accession>
<evidence type="ECO:0000256" key="5">
    <source>
        <dbReference type="ARBA" id="ARBA00022989"/>
    </source>
</evidence>
<organism evidence="10 11">
    <name type="scientific">Streptacidiphilus jeojiensis</name>
    <dbReference type="NCBI Taxonomy" id="3229225"/>
    <lineage>
        <taxon>Bacteria</taxon>
        <taxon>Bacillati</taxon>
        <taxon>Actinomycetota</taxon>
        <taxon>Actinomycetes</taxon>
        <taxon>Kitasatosporales</taxon>
        <taxon>Streptomycetaceae</taxon>
        <taxon>Streptacidiphilus</taxon>
    </lineage>
</organism>
<reference evidence="10 11" key="1">
    <citation type="submission" date="2024-06" db="EMBL/GenBank/DDBJ databases">
        <authorList>
            <person name="Lee S.D."/>
        </authorList>
    </citation>
    <scope>NUCLEOTIDE SEQUENCE [LARGE SCALE GENOMIC DNA]</scope>
    <source>
        <strain evidence="10 11">N1-10</strain>
    </source>
</reference>
<name>A0ABV6XFL9_9ACTN</name>
<dbReference type="RefSeq" id="WP_380562122.1">
    <property type="nucleotide sequence ID" value="NZ_JBEUKS010000001.1"/>
</dbReference>
<evidence type="ECO:0000313" key="10">
    <source>
        <dbReference type="EMBL" id="MFC1437061.1"/>
    </source>
</evidence>
<gene>
    <name evidence="10" type="ORF">ABUW04_02235</name>
</gene>
<evidence type="ECO:0000256" key="8">
    <source>
        <dbReference type="SAM" id="MobiDB-lite"/>
    </source>
</evidence>
<evidence type="ECO:0000256" key="1">
    <source>
        <dbReference type="ARBA" id="ARBA00004141"/>
    </source>
</evidence>
<dbReference type="PANTHER" id="PTHR31806:SF1">
    <property type="entry name" value="PURINE-CYTOSINE PERMEASE FCY2-RELATED"/>
    <property type="match status" value="1"/>
</dbReference>
<keyword evidence="4 9" id="KW-0812">Transmembrane</keyword>
<feature type="transmembrane region" description="Helical" evidence="9">
    <location>
        <begin position="187"/>
        <end position="204"/>
    </location>
</feature>
<evidence type="ECO:0000256" key="6">
    <source>
        <dbReference type="ARBA" id="ARBA00023136"/>
    </source>
</evidence>
<keyword evidence="6 7" id="KW-0472">Membrane</keyword>
<evidence type="ECO:0000256" key="9">
    <source>
        <dbReference type="SAM" id="Phobius"/>
    </source>
</evidence>
<evidence type="ECO:0000256" key="3">
    <source>
        <dbReference type="ARBA" id="ARBA00022448"/>
    </source>
</evidence>
<keyword evidence="3 7" id="KW-0813">Transport</keyword>
<evidence type="ECO:0000256" key="7">
    <source>
        <dbReference type="PIRNR" id="PIRNR002744"/>
    </source>
</evidence>
<feature type="transmembrane region" description="Helical" evidence="9">
    <location>
        <begin position="268"/>
        <end position="292"/>
    </location>
</feature>
<dbReference type="EMBL" id="JBEUKS010000001">
    <property type="protein sequence ID" value="MFC1437061.1"/>
    <property type="molecule type" value="Genomic_DNA"/>
</dbReference>
<protein>
    <submittedName>
        <fullName evidence="10">Cytosine permease</fullName>
    </submittedName>
</protein>
<feature type="transmembrane region" description="Helical" evidence="9">
    <location>
        <begin position="155"/>
        <end position="175"/>
    </location>
</feature>
<evidence type="ECO:0000256" key="4">
    <source>
        <dbReference type="ARBA" id="ARBA00022692"/>
    </source>
</evidence>
<feature type="transmembrane region" description="Helical" evidence="9">
    <location>
        <begin position="88"/>
        <end position="107"/>
    </location>
</feature>
<proteinExistence type="inferred from homology"/>
<dbReference type="CDD" id="cd11484">
    <property type="entry name" value="SLC-NCS1sbd_CobB-like"/>
    <property type="match status" value="1"/>
</dbReference>
<dbReference type="Gene3D" id="1.10.4160.10">
    <property type="entry name" value="Hydantoin permease"/>
    <property type="match status" value="1"/>
</dbReference>
<keyword evidence="5 9" id="KW-1133">Transmembrane helix</keyword>
<evidence type="ECO:0000256" key="2">
    <source>
        <dbReference type="ARBA" id="ARBA00008974"/>
    </source>
</evidence>
<feature type="transmembrane region" description="Helical" evidence="9">
    <location>
        <begin position="414"/>
        <end position="436"/>
    </location>
</feature>
<dbReference type="InterPro" id="IPR001248">
    <property type="entry name" value="Pur-cyt_permease"/>
</dbReference>
<dbReference type="PANTHER" id="PTHR31806">
    <property type="entry name" value="PURINE-CYTOSINE PERMEASE FCY2-RELATED"/>
    <property type="match status" value="1"/>
</dbReference>
<feature type="transmembrane region" description="Helical" evidence="9">
    <location>
        <begin position="382"/>
        <end position="402"/>
    </location>
</feature>
<feature type="transmembrane region" description="Helical" evidence="9">
    <location>
        <begin position="50"/>
        <end position="68"/>
    </location>
</feature>
<dbReference type="PIRSF" id="PIRSF002744">
    <property type="entry name" value="Pur-cyt_permease"/>
    <property type="match status" value="1"/>
</dbReference>
<dbReference type="Pfam" id="PF02133">
    <property type="entry name" value="Transp_cyt_pur"/>
    <property type="match status" value="1"/>
</dbReference>
<feature type="transmembrane region" description="Helical" evidence="9">
    <location>
        <begin position="313"/>
        <end position="338"/>
    </location>
</feature>
<comment type="caution">
    <text evidence="10">The sequence shown here is derived from an EMBL/GenBank/DDBJ whole genome shotgun (WGS) entry which is preliminary data.</text>
</comment>
<keyword evidence="11" id="KW-1185">Reference proteome</keyword>
<comment type="subcellular location">
    <subcellularLocation>
        <location evidence="1">Membrane</location>
        <topology evidence="1">Multi-pass membrane protein</topology>
    </subcellularLocation>
</comment>
<evidence type="ECO:0000313" key="11">
    <source>
        <dbReference type="Proteomes" id="UP001592581"/>
    </source>
</evidence>
<comment type="similarity">
    <text evidence="2 7">Belongs to the purine-cytosine permease (2.A.39) family.</text>
</comment>
<feature type="transmembrane region" description="Helical" evidence="9">
    <location>
        <begin position="344"/>
        <end position="362"/>
    </location>
</feature>
<sequence>MEQGAITRIPAQDRHGRPWHLLTLWFASNVQITGLVTGALSIILGLDLPWAVASILIGNLVGGLFMAYHSVQGSKLGIPQMIQSRAQFGFLGAILPVAVVVAMYLGFSVEGGVVNGQAVHAWLHIPYSTAIIACNLTMLVVAAAGYRLIHAAGRVISVISAVLFLALFVQLWMHLPAHYTGTSVNPGNVLLVISIFASWQITWAPYVSDYSRYLPEETPARSTFLWTYLGSAAGASWVMVIGAFAAVVGGNALDADSIGFLAHRFPAVSGLIIAALLIGGIPGSAQGPYGAFLTTLSGVSASGRLRSAPLARALFVGGFTLVSTVLSILANTHVMALFQNVTLFTLYLLAPWTAINLTDYYLVRRGSYDIEALFERDGRYGLFNRGAVLVYLVSIAVEIPFINTTVYIGPIARHLGAADISWIIGLVFGALTYLAHTKLGSSDPARPQPAAPAVLVDGGTSARHPK</sequence>
<feature type="transmembrane region" description="Helical" evidence="9">
    <location>
        <begin position="21"/>
        <end position="44"/>
    </location>
</feature>